<name>A0A9W5X801_9BACI</name>
<accession>A0A9W5X801</accession>
<organism evidence="1 2">
    <name type="scientific">Lentibacillus populi</name>
    <dbReference type="NCBI Taxonomy" id="1827502"/>
    <lineage>
        <taxon>Bacteria</taxon>
        <taxon>Bacillati</taxon>
        <taxon>Bacillota</taxon>
        <taxon>Bacilli</taxon>
        <taxon>Bacillales</taxon>
        <taxon>Bacillaceae</taxon>
        <taxon>Lentibacillus</taxon>
    </lineage>
</organism>
<comment type="caution">
    <text evidence="1">The sequence shown here is derived from an EMBL/GenBank/DDBJ whole genome shotgun (WGS) entry which is preliminary data.</text>
</comment>
<protein>
    <submittedName>
        <fullName evidence="1">Uncharacterized protein</fullName>
    </submittedName>
</protein>
<reference evidence="1" key="1">
    <citation type="journal article" date="2014" name="Int. J. Syst. Evol. Microbiol.">
        <title>Complete genome sequence of Corynebacterium casei LMG S-19264T (=DSM 44701T), isolated from a smear-ripened cheese.</title>
        <authorList>
            <consortium name="US DOE Joint Genome Institute (JGI-PGF)"/>
            <person name="Walter F."/>
            <person name="Albersmeier A."/>
            <person name="Kalinowski J."/>
            <person name="Ruckert C."/>
        </authorList>
    </citation>
    <scope>NUCLEOTIDE SEQUENCE</scope>
    <source>
        <strain evidence="1">CGMCC 1.15454</strain>
    </source>
</reference>
<dbReference type="EMBL" id="BMJD01000064">
    <property type="protein sequence ID" value="GGB61145.1"/>
    <property type="molecule type" value="Genomic_DNA"/>
</dbReference>
<sequence length="72" mass="8399">MKKRRKILAKRLEDDLLSGKWDKKYGKHRTLPGFIGAEIRKSPEKSHAIDIHEGDNLFVVLCSRFHFHVNVS</sequence>
<evidence type="ECO:0000313" key="2">
    <source>
        <dbReference type="Proteomes" id="UP000621492"/>
    </source>
</evidence>
<gene>
    <name evidence="1" type="ORF">GCM10011409_43020</name>
</gene>
<keyword evidence="2" id="KW-1185">Reference proteome</keyword>
<dbReference type="Proteomes" id="UP000621492">
    <property type="component" value="Unassembled WGS sequence"/>
</dbReference>
<dbReference type="AlphaFoldDB" id="A0A9W5X801"/>
<evidence type="ECO:0000313" key="1">
    <source>
        <dbReference type="EMBL" id="GGB61145.1"/>
    </source>
</evidence>
<proteinExistence type="predicted"/>
<reference evidence="1" key="2">
    <citation type="submission" date="2020-09" db="EMBL/GenBank/DDBJ databases">
        <authorList>
            <person name="Sun Q."/>
            <person name="Zhou Y."/>
        </authorList>
    </citation>
    <scope>NUCLEOTIDE SEQUENCE</scope>
    <source>
        <strain evidence="1">CGMCC 1.15454</strain>
    </source>
</reference>